<keyword evidence="3" id="KW-1185">Reference proteome</keyword>
<comment type="caution">
    <text evidence="2">The sequence shown here is derived from an EMBL/GenBank/DDBJ whole genome shotgun (WGS) entry which is preliminary data.</text>
</comment>
<sequence>NLALEIMNTQAQNTSAKTDQKNSFLKEKNQKEDPSDLSYYSPDDEFGDSEESKALTIKHSFLSLKKGYEETHKFPDPKYMFNLKARGLNTREKFVAWWNENHPDCQITVDSIIGWTYLEDDDPSRYNIHWEEYGEY</sequence>
<evidence type="ECO:0000313" key="2">
    <source>
        <dbReference type="EMBL" id="CAG8713856.1"/>
    </source>
</evidence>
<dbReference type="AlphaFoldDB" id="A0A9N9I072"/>
<evidence type="ECO:0000256" key="1">
    <source>
        <dbReference type="SAM" id="MobiDB-lite"/>
    </source>
</evidence>
<feature type="compositionally biased region" description="Basic and acidic residues" evidence="1">
    <location>
        <begin position="18"/>
        <end position="34"/>
    </location>
</feature>
<dbReference type="Proteomes" id="UP000789405">
    <property type="component" value="Unassembled WGS sequence"/>
</dbReference>
<dbReference type="OrthoDB" id="2367682at2759"/>
<reference evidence="2" key="1">
    <citation type="submission" date="2021-06" db="EMBL/GenBank/DDBJ databases">
        <authorList>
            <person name="Kallberg Y."/>
            <person name="Tangrot J."/>
            <person name="Rosling A."/>
        </authorList>
    </citation>
    <scope>NUCLEOTIDE SEQUENCE</scope>
    <source>
        <strain evidence="2">MA453B</strain>
    </source>
</reference>
<accession>A0A9N9I072</accession>
<gene>
    <name evidence="2" type="ORF">DERYTH_LOCUS13789</name>
</gene>
<dbReference type="EMBL" id="CAJVPY010009933">
    <property type="protein sequence ID" value="CAG8713856.1"/>
    <property type="molecule type" value="Genomic_DNA"/>
</dbReference>
<evidence type="ECO:0000313" key="3">
    <source>
        <dbReference type="Proteomes" id="UP000789405"/>
    </source>
</evidence>
<name>A0A9N9I072_9GLOM</name>
<protein>
    <submittedName>
        <fullName evidence="2">19597_t:CDS:1</fullName>
    </submittedName>
</protein>
<feature type="compositionally biased region" description="Polar residues" evidence="1">
    <location>
        <begin position="7"/>
        <end position="17"/>
    </location>
</feature>
<feature type="region of interest" description="Disordered" evidence="1">
    <location>
        <begin position="1"/>
        <end position="51"/>
    </location>
</feature>
<proteinExistence type="predicted"/>
<feature type="non-terminal residue" evidence="2">
    <location>
        <position position="1"/>
    </location>
</feature>
<organism evidence="2 3">
    <name type="scientific">Dentiscutata erythropus</name>
    <dbReference type="NCBI Taxonomy" id="1348616"/>
    <lineage>
        <taxon>Eukaryota</taxon>
        <taxon>Fungi</taxon>
        <taxon>Fungi incertae sedis</taxon>
        <taxon>Mucoromycota</taxon>
        <taxon>Glomeromycotina</taxon>
        <taxon>Glomeromycetes</taxon>
        <taxon>Diversisporales</taxon>
        <taxon>Gigasporaceae</taxon>
        <taxon>Dentiscutata</taxon>
    </lineage>
</organism>